<dbReference type="EMBL" id="HE796683">
    <property type="protein sequence ID" value="CCH01992.1"/>
    <property type="molecule type" value="Genomic_DNA"/>
</dbReference>
<dbReference type="Proteomes" id="UP000011058">
    <property type="component" value="Chromosome"/>
</dbReference>
<dbReference type="KEGG" id="fae:FAES_3991"/>
<evidence type="ECO:0000313" key="2">
    <source>
        <dbReference type="EMBL" id="CCH01992.1"/>
    </source>
</evidence>
<proteinExistence type="predicted"/>
<accession>I0KCY9</accession>
<dbReference type="eggNOG" id="ENOG502ZR8A">
    <property type="taxonomic scope" value="Bacteria"/>
</dbReference>
<reference evidence="2 3" key="1">
    <citation type="journal article" date="2012" name="J. Bacteriol.">
        <title>Genome Sequence of Fibrella aestuarina BUZ 2T, a Filamentous Marine Bacterium.</title>
        <authorList>
            <person name="Filippini M."/>
            <person name="Qi W."/>
            <person name="Blom J."/>
            <person name="Goesmann A."/>
            <person name="Smits T.H."/>
            <person name="Bagheri H.C."/>
        </authorList>
    </citation>
    <scope>NUCLEOTIDE SEQUENCE [LARGE SCALE GENOMIC DNA]</scope>
    <source>
        <strain evidence="3">BUZ 2T</strain>
    </source>
</reference>
<dbReference type="STRING" id="1166018.FAES_3991"/>
<evidence type="ECO:0000313" key="3">
    <source>
        <dbReference type="Proteomes" id="UP000011058"/>
    </source>
</evidence>
<organism evidence="2 3">
    <name type="scientific">Fibrella aestuarina BUZ 2</name>
    <dbReference type="NCBI Taxonomy" id="1166018"/>
    <lineage>
        <taxon>Bacteria</taxon>
        <taxon>Pseudomonadati</taxon>
        <taxon>Bacteroidota</taxon>
        <taxon>Cytophagia</taxon>
        <taxon>Cytophagales</taxon>
        <taxon>Spirosomataceae</taxon>
        <taxon>Fibrella</taxon>
    </lineage>
</organism>
<keyword evidence="3" id="KW-1185">Reference proteome</keyword>
<dbReference type="AlphaFoldDB" id="I0KCY9"/>
<feature type="compositionally biased region" description="Acidic residues" evidence="1">
    <location>
        <begin position="117"/>
        <end position="127"/>
    </location>
</feature>
<dbReference type="RefSeq" id="WP_015333091.1">
    <property type="nucleotide sequence ID" value="NC_020054.1"/>
</dbReference>
<dbReference type="HOGENOM" id="CLU_1774639_0_0_10"/>
<feature type="region of interest" description="Disordered" evidence="1">
    <location>
        <begin position="115"/>
        <end position="146"/>
    </location>
</feature>
<name>I0KCY9_9BACT</name>
<gene>
    <name evidence="2" type="ORF">FAES_3991</name>
</gene>
<evidence type="ECO:0000256" key="1">
    <source>
        <dbReference type="SAM" id="MobiDB-lite"/>
    </source>
</evidence>
<protein>
    <submittedName>
        <fullName evidence="2">Uncharacterized protein</fullName>
    </submittedName>
</protein>
<sequence>MAIKKYVKELDKNKFAFGVLALSQFNIATGSSPDVQSVVAAFQGSTQLKASLEMVKAGYAQANDKQLTDSQASELIENMSSDDLESLTICFFSSLVGEDFNDWAAKIQAELDKQTEVEEITEAESDPNAEAPSSNGAKSNKRRSEP</sequence>